<name>A0ABD3C3F6_9LAMI</name>
<comment type="caution">
    <text evidence="2">The sequence shown here is derived from an EMBL/GenBank/DDBJ whole genome shotgun (WGS) entry which is preliminary data.</text>
</comment>
<keyword evidence="3" id="KW-1185">Reference proteome</keyword>
<protein>
    <recommendedName>
        <fullName evidence="1">RNase H type-1 domain-containing protein</fullName>
    </recommendedName>
</protein>
<gene>
    <name evidence="2" type="ORF">CASFOL_033114</name>
</gene>
<dbReference type="Pfam" id="PF13456">
    <property type="entry name" value="RVT_3"/>
    <property type="match status" value="1"/>
</dbReference>
<dbReference type="EMBL" id="JAVIJP010000054">
    <property type="protein sequence ID" value="KAL3624298.1"/>
    <property type="molecule type" value="Genomic_DNA"/>
</dbReference>
<dbReference type="PANTHER" id="PTHR47074:SF11">
    <property type="entry name" value="REVERSE TRANSCRIPTASE-LIKE PROTEIN"/>
    <property type="match status" value="1"/>
</dbReference>
<dbReference type="InterPro" id="IPR012337">
    <property type="entry name" value="RNaseH-like_sf"/>
</dbReference>
<dbReference type="PANTHER" id="PTHR47074">
    <property type="entry name" value="BNAC02G40300D PROTEIN"/>
    <property type="match status" value="1"/>
</dbReference>
<evidence type="ECO:0000313" key="2">
    <source>
        <dbReference type="EMBL" id="KAL3624298.1"/>
    </source>
</evidence>
<dbReference type="InterPro" id="IPR036397">
    <property type="entry name" value="RNaseH_sf"/>
</dbReference>
<proteinExistence type="predicted"/>
<dbReference type="Gene3D" id="3.30.420.10">
    <property type="entry name" value="Ribonuclease H-like superfamily/Ribonuclease H"/>
    <property type="match status" value="1"/>
</dbReference>
<organism evidence="2 3">
    <name type="scientific">Castilleja foliolosa</name>
    <dbReference type="NCBI Taxonomy" id="1961234"/>
    <lineage>
        <taxon>Eukaryota</taxon>
        <taxon>Viridiplantae</taxon>
        <taxon>Streptophyta</taxon>
        <taxon>Embryophyta</taxon>
        <taxon>Tracheophyta</taxon>
        <taxon>Spermatophyta</taxon>
        <taxon>Magnoliopsida</taxon>
        <taxon>eudicotyledons</taxon>
        <taxon>Gunneridae</taxon>
        <taxon>Pentapetalae</taxon>
        <taxon>asterids</taxon>
        <taxon>lamiids</taxon>
        <taxon>Lamiales</taxon>
        <taxon>Orobanchaceae</taxon>
        <taxon>Pedicularideae</taxon>
        <taxon>Castillejinae</taxon>
        <taxon>Castilleja</taxon>
    </lineage>
</organism>
<sequence length="194" mass="21578">MVCRISKKVNLYWFSMVKSAQSKSLSNHKWRAPLAGWIKINVDSTFGLDDAYSGVVVRNVSGTIIAAKTNHHACLDATSAECLALLDACYLIRDSKTDNVIFESDCLNAISFINGEPKNSFWTASPIVDQIRRIWSGWPTWIFKFSPRESNGAAHELAKWAKVNDFVGLLPLDSIPISVFCDQGFPIVNNIVLP</sequence>
<evidence type="ECO:0000259" key="1">
    <source>
        <dbReference type="Pfam" id="PF13456"/>
    </source>
</evidence>
<dbReference type="InterPro" id="IPR044730">
    <property type="entry name" value="RNase_H-like_dom_plant"/>
</dbReference>
<dbReference type="AlphaFoldDB" id="A0ABD3C3F6"/>
<evidence type="ECO:0000313" key="3">
    <source>
        <dbReference type="Proteomes" id="UP001632038"/>
    </source>
</evidence>
<dbReference type="SUPFAM" id="SSF53098">
    <property type="entry name" value="Ribonuclease H-like"/>
    <property type="match status" value="1"/>
</dbReference>
<feature type="domain" description="RNase H type-1" evidence="1">
    <location>
        <begin position="42"/>
        <end position="161"/>
    </location>
</feature>
<accession>A0ABD3C3F6</accession>
<dbReference type="CDD" id="cd06222">
    <property type="entry name" value="RNase_H_like"/>
    <property type="match status" value="1"/>
</dbReference>
<reference evidence="3" key="1">
    <citation type="journal article" date="2024" name="IScience">
        <title>Strigolactones Initiate the Formation of Haustorium-like Structures in Castilleja.</title>
        <authorList>
            <person name="Buerger M."/>
            <person name="Peterson D."/>
            <person name="Chory J."/>
        </authorList>
    </citation>
    <scope>NUCLEOTIDE SEQUENCE [LARGE SCALE GENOMIC DNA]</scope>
</reference>
<dbReference type="Proteomes" id="UP001632038">
    <property type="component" value="Unassembled WGS sequence"/>
</dbReference>
<dbReference type="InterPro" id="IPR002156">
    <property type="entry name" value="RNaseH_domain"/>
</dbReference>
<dbReference type="InterPro" id="IPR052929">
    <property type="entry name" value="RNase_H-like_EbsB-rel"/>
</dbReference>